<keyword evidence="5" id="KW-0762">Sugar transport</keyword>
<keyword evidence="20" id="KW-1185">Reference proteome</keyword>
<name>A0ABZ0XU50_9BURK</name>
<evidence type="ECO:0000259" key="17">
    <source>
        <dbReference type="Pfam" id="PF10531"/>
    </source>
</evidence>
<evidence type="ECO:0000256" key="13">
    <source>
        <dbReference type="ARBA" id="ARBA00023237"/>
    </source>
</evidence>
<feature type="domain" description="SLBB" evidence="18">
    <location>
        <begin position="106"/>
        <end position="186"/>
    </location>
</feature>
<dbReference type="EMBL" id="CP140152">
    <property type="protein sequence ID" value="WQH03256.1"/>
    <property type="molecule type" value="Genomic_DNA"/>
</dbReference>
<gene>
    <name evidence="19" type="primary">epsE</name>
    <name evidence="19" type="ORF">SR858_19680</name>
</gene>
<feature type="chain" id="PRO_5045820251" evidence="15">
    <location>
        <begin position="24"/>
        <end position="266"/>
    </location>
</feature>
<dbReference type="InterPro" id="IPR049712">
    <property type="entry name" value="Poly_export"/>
</dbReference>
<evidence type="ECO:0000256" key="7">
    <source>
        <dbReference type="ARBA" id="ARBA00022729"/>
    </source>
</evidence>
<dbReference type="Pfam" id="PF22461">
    <property type="entry name" value="SLBB_2"/>
    <property type="match status" value="1"/>
</dbReference>
<keyword evidence="14" id="KW-0449">Lipoprotein</keyword>
<dbReference type="InterPro" id="IPR003715">
    <property type="entry name" value="Poly_export_N"/>
</dbReference>
<evidence type="ECO:0000313" key="20">
    <source>
        <dbReference type="Proteomes" id="UP001326110"/>
    </source>
</evidence>
<dbReference type="Pfam" id="PF10531">
    <property type="entry name" value="SLBB"/>
    <property type="match status" value="1"/>
</dbReference>
<keyword evidence="12" id="KW-0564">Palmitate</keyword>
<dbReference type="Gene3D" id="3.10.560.10">
    <property type="entry name" value="Outer membrane lipoprotein wza domain like"/>
    <property type="match status" value="2"/>
</dbReference>
<keyword evidence="9" id="KW-0406">Ion transport</keyword>
<evidence type="ECO:0000256" key="12">
    <source>
        <dbReference type="ARBA" id="ARBA00023139"/>
    </source>
</evidence>
<keyword evidence="7 15" id="KW-0732">Signal</keyword>
<dbReference type="Pfam" id="PF02563">
    <property type="entry name" value="Poly_export"/>
    <property type="match status" value="1"/>
</dbReference>
<dbReference type="InterPro" id="IPR054765">
    <property type="entry name" value="SLBB_dom"/>
</dbReference>
<feature type="domain" description="Polysaccharide export protein N-terminal" evidence="16">
    <location>
        <begin position="24"/>
        <end position="100"/>
    </location>
</feature>
<evidence type="ECO:0000256" key="15">
    <source>
        <dbReference type="SAM" id="SignalP"/>
    </source>
</evidence>
<keyword evidence="11" id="KW-0472">Membrane</keyword>
<evidence type="ECO:0000256" key="14">
    <source>
        <dbReference type="ARBA" id="ARBA00023288"/>
    </source>
</evidence>
<evidence type="ECO:0000256" key="8">
    <source>
        <dbReference type="ARBA" id="ARBA00023047"/>
    </source>
</evidence>
<dbReference type="PANTHER" id="PTHR33619">
    <property type="entry name" value="POLYSACCHARIDE EXPORT PROTEIN GFCE-RELATED"/>
    <property type="match status" value="1"/>
</dbReference>
<feature type="domain" description="Soluble ligand binding" evidence="17">
    <location>
        <begin position="192"/>
        <end position="242"/>
    </location>
</feature>
<dbReference type="InterPro" id="IPR019554">
    <property type="entry name" value="Soluble_ligand-bd"/>
</dbReference>
<organism evidence="19 20">
    <name type="scientific">Duganella zoogloeoides</name>
    <dbReference type="NCBI Taxonomy" id="75659"/>
    <lineage>
        <taxon>Bacteria</taxon>
        <taxon>Pseudomonadati</taxon>
        <taxon>Pseudomonadota</taxon>
        <taxon>Betaproteobacteria</taxon>
        <taxon>Burkholderiales</taxon>
        <taxon>Oxalobacteraceae</taxon>
        <taxon>Telluria group</taxon>
        <taxon>Duganella</taxon>
    </lineage>
</organism>
<evidence type="ECO:0000256" key="1">
    <source>
        <dbReference type="ARBA" id="ARBA00004571"/>
    </source>
</evidence>
<protein>
    <submittedName>
        <fullName evidence="19">Polysaccharide export protein EpsE</fullName>
    </submittedName>
</protein>
<sequence>MMKKIALWMMGPLLALVLGTANAAPQNELVLGTGDVVKISVYNNPDLNLETRVSANGAITFPLIGQVSVAGLSAAAAEKKIAAALVSGNFVKNPQVNMLVTSLQSQQVSVLGQVNRPGRFPLDASRNLLDVLALAGGVNSEGGDQVTVLRTADGKTTKQVIDITDVFSGGDQTASLELSGNDVVYIERAPRFYIYGEVQRPGIFRIERSMTVLQALAAGGGLTQRGTERGLRIKRRDATGKIEIIEAKYDDLVRANDVLYVRESLF</sequence>
<keyword evidence="3" id="KW-0813">Transport</keyword>
<evidence type="ECO:0000256" key="4">
    <source>
        <dbReference type="ARBA" id="ARBA00022452"/>
    </source>
</evidence>
<feature type="signal peptide" evidence="15">
    <location>
        <begin position="1"/>
        <end position="23"/>
    </location>
</feature>
<proteinExistence type="inferred from homology"/>
<keyword evidence="13" id="KW-0998">Cell outer membrane</keyword>
<evidence type="ECO:0000256" key="2">
    <source>
        <dbReference type="ARBA" id="ARBA00009450"/>
    </source>
</evidence>
<evidence type="ECO:0000256" key="9">
    <source>
        <dbReference type="ARBA" id="ARBA00023065"/>
    </source>
</evidence>
<dbReference type="NCBIfam" id="TIGR03028">
    <property type="entry name" value="EpsE"/>
    <property type="match status" value="1"/>
</dbReference>
<comment type="similarity">
    <text evidence="2">Belongs to the BexD/CtrA/VexA family.</text>
</comment>
<keyword evidence="8" id="KW-0625">Polysaccharide transport</keyword>
<keyword evidence="6" id="KW-0812">Transmembrane</keyword>
<evidence type="ECO:0000259" key="18">
    <source>
        <dbReference type="Pfam" id="PF22461"/>
    </source>
</evidence>
<keyword evidence="10" id="KW-0626">Porin</keyword>
<evidence type="ECO:0000313" key="19">
    <source>
        <dbReference type="EMBL" id="WQH03256.1"/>
    </source>
</evidence>
<keyword evidence="4" id="KW-1134">Transmembrane beta strand</keyword>
<evidence type="ECO:0000256" key="11">
    <source>
        <dbReference type="ARBA" id="ARBA00023136"/>
    </source>
</evidence>
<evidence type="ECO:0000256" key="3">
    <source>
        <dbReference type="ARBA" id="ARBA00022448"/>
    </source>
</evidence>
<evidence type="ECO:0000256" key="5">
    <source>
        <dbReference type="ARBA" id="ARBA00022597"/>
    </source>
</evidence>
<evidence type="ECO:0000256" key="6">
    <source>
        <dbReference type="ARBA" id="ARBA00022692"/>
    </source>
</evidence>
<dbReference type="Gene3D" id="3.30.1950.10">
    <property type="entry name" value="wza like domain"/>
    <property type="match status" value="1"/>
</dbReference>
<reference evidence="19 20" key="1">
    <citation type="submission" date="2023-11" db="EMBL/GenBank/DDBJ databases">
        <title>MicrobeMod: A computational toolkit for identifying prokaryotic methylation and restriction-modification with nanopore sequencing.</title>
        <authorList>
            <person name="Crits-Christoph A."/>
            <person name="Kang S.C."/>
            <person name="Lee H."/>
            <person name="Ostrov N."/>
        </authorList>
    </citation>
    <scope>NUCLEOTIDE SEQUENCE [LARGE SCALE GENOMIC DNA]</scope>
    <source>
        <strain evidence="19 20">ATCC 25935</strain>
    </source>
</reference>
<dbReference type="PANTHER" id="PTHR33619:SF3">
    <property type="entry name" value="POLYSACCHARIDE EXPORT PROTEIN GFCE-RELATED"/>
    <property type="match status" value="1"/>
</dbReference>
<dbReference type="InterPro" id="IPR017478">
    <property type="entry name" value="Polysacc_export_EpsE"/>
</dbReference>
<accession>A0ABZ0XU50</accession>
<evidence type="ECO:0000256" key="10">
    <source>
        <dbReference type="ARBA" id="ARBA00023114"/>
    </source>
</evidence>
<comment type="subcellular location">
    <subcellularLocation>
        <location evidence="1">Cell outer membrane</location>
        <topology evidence="1">Multi-pass membrane protein</topology>
    </subcellularLocation>
</comment>
<evidence type="ECO:0000259" key="16">
    <source>
        <dbReference type="Pfam" id="PF02563"/>
    </source>
</evidence>
<dbReference type="Proteomes" id="UP001326110">
    <property type="component" value="Chromosome"/>
</dbReference>